<gene>
    <name evidence="1" type="ORF">PR002_g27004</name>
    <name evidence="2" type="ORF">PR003_g23808</name>
</gene>
<accession>A0A6A3HLQ4</accession>
<evidence type="ECO:0000313" key="2">
    <source>
        <dbReference type="EMBL" id="KAE9296228.1"/>
    </source>
</evidence>
<evidence type="ECO:0000313" key="4">
    <source>
        <dbReference type="Proteomes" id="UP000435112"/>
    </source>
</evidence>
<dbReference type="Proteomes" id="UP000434957">
    <property type="component" value="Unassembled WGS sequence"/>
</dbReference>
<evidence type="ECO:0000313" key="1">
    <source>
        <dbReference type="EMBL" id="KAE8970810.1"/>
    </source>
</evidence>
<protein>
    <recommendedName>
        <fullName evidence="5">Reverse transcriptase Ty1/copia-type domain-containing protein</fullName>
    </recommendedName>
</protein>
<evidence type="ECO:0000313" key="3">
    <source>
        <dbReference type="Proteomes" id="UP000434957"/>
    </source>
</evidence>
<proteinExistence type="predicted"/>
<evidence type="ECO:0008006" key="5">
    <source>
        <dbReference type="Google" id="ProtNLM"/>
    </source>
</evidence>
<dbReference type="EMBL" id="QXFT01002569">
    <property type="protein sequence ID" value="KAE9296228.1"/>
    <property type="molecule type" value="Genomic_DNA"/>
</dbReference>
<keyword evidence="3" id="KW-1185">Reference proteome</keyword>
<dbReference type="OrthoDB" id="107791at2759"/>
<name>A0A6A3HLQ4_9STRA</name>
<comment type="caution">
    <text evidence="1">The sequence shown here is derived from an EMBL/GenBank/DDBJ whole genome shotgun (WGS) entry which is preliminary data.</text>
</comment>
<dbReference type="Proteomes" id="UP000435112">
    <property type="component" value="Unassembled WGS sequence"/>
</dbReference>
<dbReference type="AlphaFoldDB" id="A0A6A3HLQ4"/>
<organism evidence="1 4">
    <name type="scientific">Phytophthora rubi</name>
    <dbReference type="NCBI Taxonomy" id="129364"/>
    <lineage>
        <taxon>Eukaryota</taxon>
        <taxon>Sar</taxon>
        <taxon>Stramenopiles</taxon>
        <taxon>Oomycota</taxon>
        <taxon>Peronosporomycetes</taxon>
        <taxon>Peronosporales</taxon>
        <taxon>Peronosporaceae</taxon>
        <taxon>Phytophthora</taxon>
    </lineage>
</organism>
<dbReference type="EMBL" id="QXFU01004084">
    <property type="protein sequence ID" value="KAE8970810.1"/>
    <property type="molecule type" value="Genomic_DNA"/>
</dbReference>
<sequence>MGVKTVGFLTVFVDDIIIAAKANDYKIVIKQLAAKFEVNDLGRVEHLSGMKVSYEPGRMMTMAAYWECMAQKF</sequence>
<reference evidence="1 4" key="1">
    <citation type="submission" date="2018-09" db="EMBL/GenBank/DDBJ databases">
        <title>Genomic investigation of the strawberry pathogen Phytophthora fragariae indicates pathogenicity is determined by transcriptional variation in three key races.</title>
        <authorList>
            <person name="Adams T.M."/>
            <person name="Armitage A.D."/>
            <person name="Sobczyk M.K."/>
            <person name="Bates H.J."/>
            <person name="Dunwell J.M."/>
            <person name="Nellist C.F."/>
            <person name="Harrison R.J."/>
        </authorList>
    </citation>
    <scope>NUCLEOTIDE SEQUENCE [LARGE SCALE GENOMIC DNA]</scope>
    <source>
        <strain evidence="1 4">SCRP324</strain>
        <strain evidence="2 3">SCRP333</strain>
    </source>
</reference>